<dbReference type="PANTHER" id="PTHR11774:SF4">
    <property type="entry name" value="GERANYLGERANYL TRANSFERASE TYPE-1 SUBUNIT BETA"/>
    <property type="match status" value="1"/>
</dbReference>
<dbReference type="STRING" id="1353952.A0A165HK57"/>
<evidence type="ECO:0000259" key="8">
    <source>
        <dbReference type="Pfam" id="PF00432"/>
    </source>
</evidence>
<dbReference type="GO" id="GO:0046872">
    <property type="term" value="F:metal ion binding"/>
    <property type="evidence" value="ECO:0007669"/>
    <property type="project" value="UniProtKB-KW"/>
</dbReference>
<dbReference type="InterPro" id="IPR045089">
    <property type="entry name" value="PGGT1B-like"/>
</dbReference>
<dbReference type="OrthoDB" id="24893at2759"/>
<keyword evidence="7" id="KW-0862">Zinc</keyword>
<dbReference type="InterPro" id="IPR008930">
    <property type="entry name" value="Terpenoid_cyclase/PrenylTrfase"/>
</dbReference>
<evidence type="ECO:0000256" key="6">
    <source>
        <dbReference type="ARBA" id="ARBA00022737"/>
    </source>
</evidence>
<dbReference type="AlphaFoldDB" id="A0A165HK57"/>
<dbReference type="PANTHER" id="PTHR11774">
    <property type="entry name" value="GERANYLGERANYL TRANSFERASE TYPE BETA SUBUNIT"/>
    <property type="match status" value="1"/>
</dbReference>
<dbReference type="SUPFAM" id="SSF48239">
    <property type="entry name" value="Terpenoid cyclases/Protein prenyltransferases"/>
    <property type="match status" value="1"/>
</dbReference>
<dbReference type="Gene3D" id="1.50.10.20">
    <property type="match status" value="1"/>
</dbReference>
<dbReference type="GO" id="GO:0005953">
    <property type="term" value="C:CAAX-protein geranylgeranyltransferase complex"/>
    <property type="evidence" value="ECO:0007669"/>
    <property type="project" value="TreeGrafter"/>
</dbReference>
<dbReference type="EMBL" id="KV423941">
    <property type="protein sequence ID" value="KZT59400.1"/>
    <property type="molecule type" value="Genomic_DNA"/>
</dbReference>
<reference evidence="9 10" key="1">
    <citation type="journal article" date="2016" name="Mol. Biol. Evol.">
        <title>Comparative Genomics of Early-Diverging Mushroom-Forming Fungi Provides Insights into the Origins of Lignocellulose Decay Capabilities.</title>
        <authorList>
            <person name="Nagy L.G."/>
            <person name="Riley R."/>
            <person name="Tritt A."/>
            <person name="Adam C."/>
            <person name="Daum C."/>
            <person name="Floudas D."/>
            <person name="Sun H."/>
            <person name="Yadav J.S."/>
            <person name="Pangilinan J."/>
            <person name="Larsson K.H."/>
            <person name="Matsuura K."/>
            <person name="Barry K."/>
            <person name="Labutti K."/>
            <person name="Kuo R."/>
            <person name="Ohm R.A."/>
            <person name="Bhattacharya S.S."/>
            <person name="Shirouzu T."/>
            <person name="Yoshinaga Y."/>
            <person name="Martin F.M."/>
            <person name="Grigoriev I.V."/>
            <person name="Hibbett D.S."/>
        </authorList>
    </citation>
    <scope>NUCLEOTIDE SEQUENCE [LARGE SCALE GENOMIC DNA]</scope>
    <source>
        <strain evidence="9 10">HHB12733</strain>
    </source>
</reference>
<evidence type="ECO:0000256" key="3">
    <source>
        <dbReference type="ARBA" id="ARBA00022602"/>
    </source>
</evidence>
<dbReference type="Proteomes" id="UP000076842">
    <property type="component" value="Unassembled WGS sequence"/>
</dbReference>
<feature type="domain" description="Prenyltransferase alpha-alpha toroid" evidence="8">
    <location>
        <begin position="15"/>
        <end position="339"/>
    </location>
</feature>
<gene>
    <name evidence="9" type="ORF">CALCODRAFT_431071</name>
</gene>
<sequence>MATDTATGTSPPEFLTRMHISHCIRCLRGLPSGAVEVDCLRMMVVYYSLSSLDLLSGLDAKISKDEKEDWVSWIWSQYISDGQCAAFRGGPFLTGPSRTTPAQVSTSCDAEPLHILSTYTALLSLAILRDDFSRLDRGRIISFLKQTQLEDGSFEPWLGSQEGGDIRIIYGALAVCQMLNNWSGIDIQRTISYVRACRARDGGYGQTPYAEANGGATYCAIAALELASQPLQGKEREDTLTWLVHRQRGGFQGRAEKEQDACYSFWCGAAISLLGAADLVDRDSNAEFLMTCQFKLGGFAKAPGEFPDPLHTYLSMAALSIYPPSWGVPLSGLDPLMNVRTETGAWLQEKLSLSKP</sequence>
<keyword evidence="5" id="KW-0479">Metal-binding</keyword>
<comment type="similarity">
    <text evidence="2">Belongs to the protein prenyltransferase subunit beta family.</text>
</comment>
<dbReference type="InterPro" id="IPR001330">
    <property type="entry name" value="Prenyltrans"/>
</dbReference>
<accession>A0A165HK57</accession>
<evidence type="ECO:0000256" key="2">
    <source>
        <dbReference type="ARBA" id="ARBA00010497"/>
    </source>
</evidence>
<dbReference type="Pfam" id="PF00432">
    <property type="entry name" value="Prenyltrans"/>
    <property type="match status" value="1"/>
</dbReference>
<dbReference type="InParanoid" id="A0A165HK57"/>
<evidence type="ECO:0000256" key="7">
    <source>
        <dbReference type="ARBA" id="ARBA00022833"/>
    </source>
</evidence>
<evidence type="ECO:0000256" key="1">
    <source>
        <dbReference type="ARBA" id="ARBA00001947"/>
    </source>
</evidence>
<evidence type="ECO:0000256" key="4">
    <source>
        <dbReference type="ARBA" id="ARBA00022679"/>
    </source>
</evidence>
<keyword evidence="3" id="KW-0637">Prenyltransferase</keyword>
<evidence type="ECO:0000313" key="9">
    <source>
        <dbReference type="EMBL" id="KZT59400.1"/>
    </source>
</evidence>
<dbReference type="FunCoup" id="A0A165HK57">
    <property type="interactions" value="245"/>
</dbReference>
<comment type="cofactor">
    <cofactor evidence="1">
        <name>Zn(2+)</name>
        <dbReference type="ChEBI" id="CHEBI:29105"/>
    </cofactor>
</comment>
<dbReference type="GO" id="GO:0004662">
    <property type="term" value="F:CAAX-protein geranylgeranyltransferase activity"/>
    <property type="evidence" value="ECO:0007669"/>
    <property type="project" value="TreeGrafter"/>
</dbReference>
<keyword evidence="10" id="KW-1185">Reference proteome</keyword>
<proteinExistence type="inferred from homology"/>
<name>A0A165HK57_9BASI</name>
<organism evidence="9 10">
    <name type="scientific">Calocera cornea HHB12733</name>
    <dbReference type="NCBI Taxonomy" id="1353952"/>
    <lineage>
        <taxon>Eukaryota</taxon>
        <taxon>Fungi</taxon>
        <taxon>Dikarya</taxon>
        <taxon>Basidiomycota</taxon>
        <taxon>Agaricomycotina</taxon>
        <taxon>Dacrymycetes</taxon>
        <taxon>Dacrymycetales</taxon>
        <taxon>Dacrymycetaceae</taxon>
        <taxon>Calocera</taxon>
    </lineage>
</organism>
<keyword evidence="6" id="KW-0677">Repeat</keyword>
<keyword evidence="4 9" id="KW-0808">Transferase</keyword>
<protein>
    <submittedName>
        <fullName evidence="9">Terpenoid cyclases/Protein prenyltransferase</fullName>
    </submittedName>
</protein>
<evidence type="ECO:0000313" key="10">
    <source>
        <dbReference type="Proteomes" id="UP000076842"/>
    </source>
</evidence>
<evidence type="ECO:0000256" key="5">
    <source>
        <dbReference type="ARBA" id="ARBA00022723"/>
    </source>
</evidence>